<dbReference type="PANTHER" id="PTHR42966">
    <property type="entry name" value="N-ACETYLNEURAMINATE SYNTHASE"/>
    <property type="match status" value="1"/>
</dbReference>
<organism evidence="2 3">
    <name type="scientific">Candidatus Niyogibacteria bacterium CG10_big_fil_rev_8_21_14_0_10_46_36</name>
    <dbReference type="NCBI Taxonomy" id="1974726"/>
    <lineage>
        <taxon>Bacteria</taxon>
        <taxon>Candidatus Niyogiibacteriota</taxon>
    </lineage>
</organism>
<dbReference type="GO" id="GO:0047444">
    <property type="term" value="F:N-acylneuraminate-9-phosphate synthase activity"/>
    <property type="evidence" value="ECO:0007669"/>
    <property type="project" value="TreeGrafter"/>
</dbReference>
<comment type="caution">
    <text evidence="2">The sequence shown here is derived from an EMBL/GenBank/DDBJ whole genome shotgun (WGS) entry which is preliminary data.</text>
</comment>
<feature type="domain" description="AFP-like" evidence="1">
    <location>
        <begin position="301"/>
        <end position="357"/>
    </location>
</feature>
<accession>A0A2H0TEH3</accession>
<dbReference type="InterPro" id="IPR057736">
    <property type="entry name" value="SAF_PseI/NeuA/NeuB"/>
</dbReference>
<dbReference type="SUPFAM" id="SSF51569">
    <property type="entry name" value="Aldolase"/>
    <property type="match status" value="1"/>
</dbReference>
<dbReference type="InterPro" id="IPR013785">
    <property type="entry name" value="Aldolase_TIM"/>
</dbReference>
<sequence length="357" mass="40194">MKQYLEKARSQITIGNVQVGNGAPVFFIAEIGNNHNGDYYVAKRTIEKAVWAGANAVKLQKRSIVDVFARELREKPQTKDEVYGKTYGEYREALELTKEEFIRLKEYAESLGVIFFATPFDTHSVDFLEDIGVETYKIASFDVTNTPLLEYVARKGKPVFLSSGMVTIEELDRAVGTILRHNNQLVIKHCVTSYPTSDEKLHLSTIPFFKKRYAQVPIGYSGHERDILPSIAAVAMGAKTIERHITLDKSMPGPDHGTVSIEPEEFKEMVDSTRRIERAWGTPRKNFLSDEEQVRNKHGKSIVSQKRIKAGTVITADMLSCKSPGYGFKPYQIKEVLGKTASVDIEEDSVITEKHIS</sequence>
<dbReference type="Gene3D" id="3.90.1210.10">
    <property type="entry name" value="Antifreeze-like/N-acetylneuraminic acid synthase C-terminal domain"/>
    <property type="match status" value="1"/>
</dbReference>
<protein>
    <recommendedName>
        <fullName evidence="1">AFP-like domain-containing protein</fullName>
    </recommendedName>
</protein>
<dbReference type="InterPro" id="IPR006190">
    <property type="entry name" value="SAF_AFP_Neu5Ac"/>
</dbReference>
<dbReference type="Pfam" id="PF03102">
    <property type="entry name" value="NeuB"/>
    <property type="match status" value="1"/>
</dbReference>
<dbReference type="SMART" id="SM00858">
    <property type="entry name" value="SAF"/>
    <property type="match status" value="1"/>
</dbReference>
<dbReference type="InterPro" id="IPR013132">
    <property type="entry name" value="PseI/NeuA/B-like_N"/>
</dbReference>
<dbReference type="Pfam" id="PF08666">
    <property type="entry name" value="SAF"/>
    <property type="match status" value="1"/>
</dbReference>
<reference evidence="3" key="1">
    <citation type="submission" date="2017-09" db="EMBL/GenBank/DDBJ databases">
        <title>Depth-based differentiation of microbial function through sediment-hosted aquifers and enrichment of novel symbionts in the deep terrestrial subsurface.</title>
        <authorList>
            <person name="Probst A.J."/>
            <person name="Ladd B."/>
            <person name="Jarett J.K."/>
            <person name="Geller-Mcgrath D.E."/>
            <person name="Sieber C.M.K."/>
            <person name="Emerson J.B."/>
            <person name="Anantharaman K."/>
            <person name="Thomas B.C."/>
            <person name="Malmstrom R."/>
            <person name="Stieglmeier M."/>
            <person name="Klingl A."/>
            <person name="Woyke T."/>
            <person name="Ryan C.M."/>
            <person name="Banfield J.F."/>
        </authorList>
    </citation>
    <scope>NUCLEOTIDE SEQUENCE [LARGE SCALE GENOMIC DNA]</scope>
</reference>
<dbReference type="SUPFAM" id="SSF51269">
    <property type="entry name" value="AFP III-like domain"/>
    <property type="match status" value="1"/>
</dbReference>
<dbReference type="Gene3D" id="3.20.20.70">
    <property type="entry name" value="Aldolase class I"/>
    <property type="match status" value="1"/>
</dbReference>
<dbReference type="Proteomes" id="UP000231503">
    <property type="component" value="Unassembled WGS sequence"/>
</dbReference>
<dbReference type="InterPro" id="IPR036732">
    <property type="entry name" value="AFP_Neu5c_C_sf"/>
</dbReference>
<dbReference type="InterPro" id="IPR013974">
    <property type="entry name" value="SAF"/>
</dbReference>
<evidence type="ECO:0000259" key="1">
    <source>
        <dbReference type="PROSITE" id="PS50844"/>
    </source>
</evidence>
<dbReference type="EMBL" id="PFCO01000001">
    <property type="protein sequence ID" value="PIR69940.1"/>
    <property type="molecule type" value="Genomic_DNA"/>
</dbReference>
<dbReference type="PANTHER" id="PTHR42966:SF1">
    <property type="entry name" value="SIALIC ACID SYNTHASE"/>
    <property type="match status" value="1"/>
</dbReference>
<dbReference type="CDD" id="cd11615">
    <property type="entry name" value="SAF_NeuB_like"/>
    <property type="match status" value="1"/>
</dbReference>
<dbReference type="InterPro" id="IPR051690">
    <property type="entry name" value="PseI-like"/>
</dbReference>
<name>A0A2H0TEH3_9BACT</name>
<dbReference type="GO" id="GO:0016051">
    <property type="term" value="P:carbohydrate biosynthetic process"/>
    <property type="evidence" value="ECO:0007669"/>
    <property type="project" value="InterPro"/>
</dbReference>
<dbReference type="AlphaFoldDB" id="A0A2H0TEH3"/>
<evidence type="ECO:0000313" key="3">
    <source>
        <dbReference type="Proteomes" id="UP000231503"/>
    </source>
</evidence>
<proteinExistence type="predicted"/>
<dbReference type="PROSITE" id="PS50844">
    <property type="entry name" value="AFP_LIKE"/>
    <property type="match status" value="1"/>
</dbReference>
<evidence type="ECO:0000313" key="2">
    <source>
        <dbReference type="EMBL" id="PIR69940.1"/>
    </source>
</evidence>
<gene>
    <name evidence="2" type="ORF">COU47_00720</name>
</gene>